<protein>
    <submittedName>
        <fullName evidence="1">Uncharacterized protein</fullName>
    </submittedName>
</protein>
<evidence type="ECO:0000313" key="1">
    <source>
        <dbReference type="EMBL" id="CAB4150411.1"/>
    </source>
</evidence>
<gene>
    <name evidence="1" type="ORF">UFOVP567_29</name>
</gene>
<proteinExistence type="predicted"/>
<name>A0A6J5MWS7_9CAUD</name>
<organism evidence="1">
    <name type="scientific">uncultured Caudovirales phage</name>
    <dbReference type="NCBI Taxonomy" id="2100421"/>
    <lineage>
        <taxon>Viruses</taxon>
        <taxon>Duplodnaviria</taxon>
        <taxon>Heunggongvirae</taxon>
        <taxon>Uroviricota</taxon>
        <taxon>Caudoviricetes</taxon>
        <taxon>Peduoviridae</taxon>
        <taxon>Maltschvirus</taxon>
        <taxon>Maltschvirus maltsch</taxon>
    </lineage>
</organism>
<accession>A0A6J5MWS7</accession>
<dbReference type="EMBL" id="LR796544">
    <property type="protein sequence ID" value="CAB4150411.1"/>
    <property type="molecule type" value="Genomic_DNA"/>
</dbReference>
<sequence length="314" mass="33314">MAISAQVFVPYFSSAYPSALTTTLRLFAPGTGAGYAIPVDLTTTDLFLIRNGVGSDSLAKKVIDTLNNNTAPGFPAGFAAAFGSWSFTTLSAVVAIGFQSRIECSIATTFRLIFASSTDFDWRWLGLPLSTSSTNPPFTGVSRLSATTFPAGTWFPQVRANDLGMLPSPAQVSFSSMTANGSIAVVDMSGDPTLLPQWWTLYLDGTLGVHGARMQRYRTAKPAWASAIGVATDAPFCALDYPGGWWSYAVRGTPFVVGDQAVNDEVVGPLRIHASGECPEGMDPIRGLRAPTVTRTAATGGRRDLKLAFLYGGQ</sequence>
<reference evidence="1" key="1">
    <citation type="submission" date="2020-04" db="EMBL/GenBank/DDBJ databases">
        <authorList>
            <person name="Chiriac C."/>
            <person name="Salcher M."/>
            <person name="Ghai R."/>
            <person name="Kavagutti S V."/>
        </authorList>
    </citation>
    <scope>NUCLEOTIDE SEQUENCE</scope>
</reference>